<name>A0ABT4H9Y1_MYCIR</name>
<organism evidence="3 4">
    <name type="scientific">Mycolicibacterium iranicum</name>
    <name type="common">Mycobacterium iranicum</name>
    <dbReference type="NCBI Taxonomy" id="912594"/>
    <lineage>
        <taxon>Bacteria</taxon>
        <taxon>Bacillati</taxon>
        <taxon>Actinomycetota</taxon>
        <taxon>Actinomycetes</taxon>
        <taxon>Mycobacteriales</taxon>
        <taxon>Mycobacteriaceae</taxon>
        <taxon>Mycolicibacterium</taxon>
    </lineage>
</organism>
<protein>
    <submittedName>
        <fullName evidence="3">Glycosyltransferase</fullName>
    </submittedName>
</protein>
<dbReference type="SUPFAM" id="SSF53756">
    <property type="entry name" value="UDP-Glycosyltransferase/glycogen phosphorylase"/>
    <property type="match status" value="1"/>
</dbReference>
<feature type="domain" description="Glycosyl transferase family 28 C-terminal" evidence="2">
    <location>
        <begin position="204"/>
        <end position="253"/>
    </location>
</feature>
<evidence type="ECO:0000259" key="2">
    <source>
        <dbReference type="Pfam" id="PF04101"/>
    </source>
</evidence>
<proteinExistence type="predicted"/>
<dbReference type="Gene3D" id="3.40.50.2000">
    <property type="entry name" value="Glycogen Phosphorylase B"/>
    <property type="match status" value="1"/>
</dbReference>
<dbReference type="PANTHER" id="PTHR21015">
    <property type="entry name" value="UDP-N-ACETYLGLUCOSAMINE--N-ACETYLMURAMYL-(PENTAPEPTIDE) PYROPHOSPHORYL-UNDECAPRENOL N-ACETYLGLUCOSAMINE TRANSFERASE 1"/>
    <property type="match status" value="1"/>
</dbReference>
<evidence type="ECO:0000256" key="1">
    <source>
        <dbReference type="ARBA" id="ARBA00022679"/>
    </source>
</evidence>
<keyword evidence="1" id="KW-0808">Transferase</keyword>
<dbReference type="Pfam" id="PF04101">
    <property type="entry name" value="Glyco_tran_28_C"/>
    <property type="match status" value="1"/>
</dbReference>
<dbReference type="InterPro" id="IPR007235">
    <property type="entry name" value="Glyco_trans_28_C"/>
</dbReference>
<keyword evidence="4" id="KW-1185">Reference proteome</keyword>
<reference evidence="3" key="1">
    <citation type="submission" date="2022-12" db="EMBL/GenBank/DDBJ databases">
        <title>Whole genome sequence of Mycolicibacterium iranicum strain SBH312.</title>
        <authorList>
            <person name="Jani J."/>
            <person name="Arifin Mustapha Z."/>
            <person name="Ahmed K."/>
            <person name="Kai Ling C."/>
        </authorList>
    </citation>
    <scope>NUCLEOTIDE SEQUENCE</scope>
    <source>
        <strain evidence="3">SBH312</strain>
    </source>
</reference>
<comment type="caution">
    <text evidence="3">The sequence shown here is derived from an EMBL/GenBank/DDBJ whole genome shotgun (WGS) entry which is preliminary data.</text>
</comment>
<dbReference type="RefSeq" id="WP_268785240.1">
    <property type="nucleotide sequence ID" value="NZ_JAPQYE010000001.1"/>
</dbReference>
<accession>A0ABT4H9Y1</accession>
<dbReference type="EMBL" id="JAPQYE010000001">
    <property type="protein sequence ID" value="MCZ0727011.1"/>
    <property type="molecule type" value="Genomic_DNA"/>
</dbReference>
<evidence type="ECO:0000313" key="3">
    <source>
        <dbReference type="EMBL" id="MCZ0727011.1"/>
    </source>
</evidence>
<dbReference type="Proteomes" id="UP001084650">
    <property type="component" value="Unassembled WGS sequence"/>
</dbReference>
<sequence>MRRPVTALTSRTVSHPHPFTEIVNLPRDDAAAVVSEPTAHGALHWAPHHDHGYGARMRALARWVADAQPEACVVDVSVEVAIFLRLLGVPVIVVALPGERTDAAHVLVHRVADHILAAWPAALNSPHWLLPHAHKTSYVGGISRFEGRTRSTALYDHSGTSKVLLLGGAGGGLGDATPELHDVTWRVIGGDAGPWIADPWTEICAADVVVSHAGQNSIADLAAAGRPAVIIPQPRPFGEQQATAEVLSRHGLAVTSAVWPSRDSWPDVLRRARAVDTSRWRHWQVQDAAARAAHAIENTATRCRAAAS</sequence>
<evidence type="ECO:0000313" key="4">
    <source>
        <dbReference type="Proteomes" id="UP001084650"/>
    </source>
</evidence>
<dbReference type="PANTHER" id="PTHR21015:SF22">
    <property type="entry name" value="GLYCOSYLTRANSFERASE"/>
    <property type="match status" value="1"/>
</dbReference>
<gene>
    <name evidence="3" type="ORF">OY187_03055</name>
</gene>